<dbReference type="RefSeq" id="WP_201694863.1">
    <property type="nucleotide sequence ID" value="NZ_CAJHCQ010000002.1"/>
</dbReference>
<dbReference type="Proteomes" id="UP000656319">
    <property type="component" value="Unassembled WGS sequence"/>
</dbReference>
<dbReference type="EMBL" id="CAJHCQ010000002">
    <property type="protein sequence ID" value="CAD6518939.1"/>
    <property type="molecule type" value="Genomic_DNA"/>
</dbReference>
<evidence type="ECO:0000313" key="2">
    <source>
        <dbReference type="Proteomes" id="UP000656319"/>
    </source>
</evidence>
<protein>
    <submittedName>
        <fullName evidence="1">Uncharacterized protein</fullName>
    </submittedName>
</protein>
<accession>A0ABM8NDU0</accession>
<gene>
    <name evidence="1" type="ORF">LMG27952_01083</name>
</gene>
<keyword evidence="2" id="KW-1185">Reference proteome</keyword>
<evidence type="ECO:0000313" key="1">
    <source>
        <dbReference type="EMBL" id="CAD6518939.1"/>
    </source>
</evidence>
<comment type="caution">
    <text evidence="1">The sequence shown here is derived from an EMBL/GenBank/DDBJ whole genome shotgun (WGS) entry which is preliminary data.</text>
</comment>
<proteinExistence type="predicted"/>
<reference evidence="1 2" key="1">
    <citation type="submission" date="2020-10" db="EMBL/GenBank/DDBJ databases">
        <authorList>
            <person name="Peeters C."/>
        </authorList>
    </citation>
    <scope>NUCLEOTIDE SEQUENCE [LARGE SCALE GENOMIC DNA]</scope>
    <source>
        <strain evidence="1 2">LMG 27952</strain>
    </source>
</reference>
<sequence length="360" mass="38563">MTWNTLDVPLETGWQCTLIPGTQYYDLTGWGRGYRNMSARQLYPNAERENFSYSWNARPLSEVDKSELWEKDRLRQLADDTAAFARHFRPNWDLLTITGEKALRDVQAFLRDSLKLAHWNLPTDNAGVRKQLCDAVVSGQLVPVVNREYRGVPRVGPPAHAPQHWPATGGGGGYGYPPKVLTGSEFQALKRANGELPALDSVAGGVVGARLSPLPDLGAPATDGDGFGLLGGGESAAAALLGSGDADSDYGGAFDGDRFSDDTGNSSTPLGGGQAFGYSGDDAGAFGDDLQTAWLPSTGGPPNQWVENASGKQQWRLYDGDGNAAVDIDFGHDHGFGIPHAHNWDDGVRDNGNAFSLLPY</sequence>
<name>A0ABM8NDU0_9BURK</name>
<organism evidence="1 2">
    <name type="scientific">Paraburkholderia hiiakae</name>
    <dbReference type="NCBI Taxonomy" id="1081782"/>
    <lineage>
        <taxon>Bacteria</taxon>
        <taxon>Pseudomonadati</taxon>
        <taxon>Pseudomonadota</taxon>
        <taxon>Betaproteobacteria</taxon>
        <taxon>Burkholderiales</taxon>
        <taxon>Burkholderiaceae</taxon>
        <taxon>Paraburkholderia</taxon>
    </lineage>
</organism>